<sequence>MSEEGKSMNVENFCNINFGINPKITGFFGSHSYNLWDKLR</sequence>
<dbReference type="STRING" id="589924.Ferp_0525"/>
<keyword evidence="2" id="KW-1185">Reference proteome</keyword>
<reference evidence="1 2" key="2">
    <citation type="journal article" date="2011" name="Stand. Genomic Sci.">
        <title>Complete genome sequence of Ferroglobus placidus AEDII12DO.</title>
        <authorList>
            <person name="Anderson I."/>
            <person name="Risso C."/>
            <person name="Holmes D."/>
            <person name="Lucas S."/>
            <person name="Copeland A."/>
            <person name="Lapidus A."/>
            <person name="Cheng J.F."/>
            <person name="Bruce D."/>
            <person name="Goodwin L."/>
            <person name="Pitluck S."/>
            <person name="Saunders E."/>
            <person name="Brettin T."/>
            <person name="Detter J.C."/>
            <person name="Han C."/>
            <person name="Tapia R."/>
            <person name="Larimer F."/>
            <person name="Land M."/>
            <person name="Hauser L."/>
            <person name="Woyke T."/>
            <person name="Lovley D."/>
            <person name="Kyrpides N."/>
            <person name="Ivanova N."/>
        </authorList>
    </citation>
    <scope>NUCLEOTIDE SEQUENCE [LARGE SCALE GENOMIC DNA]</scope>
    <source>
        <strain evidence="2">DSM 10642 / AEDII12DO</strain>
    </source>
</reference>
<protein>
    <submittedName>
        <fullName evidence="1">Uncharacterized protein</fullName>
    </submittedName>
</protein>
<dbReference type="HOGENOM" id="CLU_3282700_0_0_2"/>
<name>D3S366_FERPA</name>
<dbReference type="KEGG" id="fpl:Ferp_0525"/>
<gene>
    <name evidence="1" type="ordered locus">Ferp_0525</name>
</gene>
<accession>D3S366</accession>
<reference evidence="2" key="1">
    <citation type="submission" date="2010-02" db="EMBL/GenBank/DDBJ databases">
        <title>Complete sequence of Ferroglobus placidus DSM 10642.</title>
        <authorList>
            <consortium name="US DOE Joint Genome Institute"/>
            <person name="Lucas S."/>
            <person name="Copeland A."/>
            <person name="Lapidus A."/>
            <person name="Cheng J.-F."/>
            <person name="Bruce D."/>
            <person name="Goodwin L."/>
            <person name="Pitluck S."/>
            <person name="Saunders E."/>
            <person name="Brettin T."/>
            <person name="Detter J.C."/>
            <person name="Han C."/>
            <person name="Tapia R."/>
            <person name="Larimer F."/>
            <person name="Land M."/>
            <person name="Hauser L."/>
            <person name="Kyrpides N."/>
            <person name="Ivanova N."/>
            <person name="Holmes D."/>
            <person name="Lovley D."/>
            <person name="Kyrpides N."/>
            <person name="Anderson I.J."/>
            <person name="Woyke T."/>
        </authorList>
    </citation>
    <scope>NUCLEOTIDE SEQUENCE [LARGE SCALE GENOMIC DNA]</scope>
    <source>
        <strain evidence="2">DSM 10642 / AEDII12DO</strain>
    </source>
</reference>
<dbReference type="PaxDb" id="589924-Ferp_0525"/>
<dbReference type="EMBL" id="CP001899">
    <property type="protein sequence ID" value="ADC64699.1"/>
    <property type="molecule type" value="Genomic_DNA"/>
</dbReference>
<evidence type="ECO:0000313" key="1">
    <source>
        <dbReference type="EMBL" id="ADC64699.1"/>
    </source>
</evidence>
<organism evidence="1 2">
    <name type="scientific">Ferroglobus placidus (strain DSM 10642 / AEDII12DO)</name>
    <dbReference type="NCBI Taxonomy" id="589924"/>
    <lineage>
        <taxon>Archaea</taxon>
        <taxon>Methanobacteriati</taxon>
        <taxon>Methanobacteriota</taxon>
        <taxon>Archaeoglobi</taxon>
        <taxon>Archaeoglobales</taxon>
        <taxon>Archaeoglobaceae</taxon>
        <taxon>Ferroglobus</taxon>
    </lineage>
</organism>
<dbReference type="AlphaFoldDB" id="D3S366"/>
<evidence type="ECO:0000313" key="2">
    <source>
        <dbReference type="Proteomes" id="UP000002613"/>
    </source>
</evidence>
<dbReference type="Proteomes" id="UP000002613">
    <property type="component" value="Chromosome"/>
</dbReference>
<proteinExistence type="predicted"/>